<comment type="caution">
    <text evidence="3">The sequence shown here is derived from an EMBL/GenBank/DDBJ whole genome shotgun (WGS) entry which is preliminary data.</text>
</comment>
<reference evidence="3" key="1">
    <citation type="submission" date="2018-11" db="EMBL/GenBank/DDBJ databases">
        <authorList>
            <person name="Alioto T."/>
            <person name="Alioto T."/>
        </authorList>
    </citation>
    <scope>NUCLEOTIDE SEQUENCE</scope>
</reference>
<feature type="region of interest" description="Disordered" evidence="1">
    <location>
        <begin position="148"/>
        <end position="172"/>
    </location>
</feature>
<feature type="region of interest" description="Disordered" evidence="1">
    <location>
        <begin position="222"/>
        <end position="255"/>
    </location>
</feature>
<evidence type="ECO:0000313" key="3">
    <source>
        <dbReference type="EMBL" id="VDI24740.1"/>
    </source>
</evidence>
<protein>
    <recommendedName>
        <fullName evidence="2">Phorbol-ester/DAG-type domain-containing protein</fullName>
    </recommendedName>
</protein>
<evidence type="ECO:0000256" key="1">
    <source>
        <dbReference type="SAM" id="MobiDB-lite"/>
    </source>
</evidence>
<proteinExistence type="predicted"/>
<dbReference type="PROSITE" id="PS50081">
    <property type="entry name" value="ZF_DAG_PE_2"/>
    <property type="match status" value="1"/>
</dbReference>
<dbReference type="InterPro" id="IPR002219">
    <property type="entry name" value="PKC_DAG/PE"/>
</dbReference>
<organism evidence="3 4">
    <name type="scientific">Mytilus galloprovincialis</name>
    <name type="common">Mediterranean mussel</name>
    <dbReference type="NCBI Taxonomy" id="29158"/>
    <lineage>
        <taxon>Eukaryota</taxon>
        <taxon>Metazoa</taxon>
        <taxon>Spiralia</taxon>
        <taxon>Lophotrochozoa</taxon>
        <taxon>Mollusca</taxon>
        <taxon>Bivalvia</taxon>
        <taxon>Autobranchia</taxon>
        <taxon>Pteriomorphia</taxon>
        <taxon>Mytilida</taxon>
        <taxon>Mytiloidea</taxon>
        <taxon>Mytilidae</taxon>
        <taxon>Mytilinae</taxon>
        <taxon>Mytilus</taxon>
    </lineage>
</organism>
<evidence type="ECO:0000313" key="4">
    <source>
        <dbReference type="Proteomes" id="UP000596742"/>
    </source>
</evidence>
<accession>A0A8B6DWV9</accession>
<feature type="compositionally biased region" description="Polar residues" evidence="1">
    <location>
        <begin position="148"/>
        <end position="159"/>
    </location>
</feature>
<evidence type="ECO:0000259" key="2">
    <source>
        <dbReference type="PROSITE" id="PS50081"/>
    </source>
</evidence>
<dbReference type="AlphaFoldDB" id="A0A8B6DWV9"/>
<name>A0A8B6DWV9_MYTGA</name>
<dbReference type="Proteomes" id="UP000596742">
    <property type="component" value="Unassembled WGS sequence"/>
</dbReference>
<dbReference type="EMBL" id="UYJE01004067">
    <property type="protein sequence ID" value="VDI24740.1"/>
    <property type="molecule type" value="Genomic_DNA"/>
</dbReference>
<gene>
    <name evidence="3" type="ORF">MGAL_10B073489</name>
</gene>
<sequence>MLEEQLTNCPSCDKSLDMSKISCTECNQQFHQRCIDSATDVCFACIGKNHQLASNANIAVSASSEPNIAPSHAVRYKVIRFVLRKVENELDKLNVTANHIDKNVRAENLDGLPTHSVIDERPQETNATNNITSAIGQSCTNVQINTTEIDNQKVSNPKEGQQPRKRPVSRLVNVKGPPRLRYCLPPNILSGHPMYLNATPTAPSVRFNAAPTGHLNATPTVDSNAVGESHKAESEQLNGIGKSVDDRDPITPVQMPRGYGGVELYGEKRWIA</sequence>
<keyword evidence="4" id="KW-1185">Reference proteome</keyword>
<feature type="domain" description="Phorbol-ester/DAG-type" evidence="2">
    <location>
        <begin position="1"/>
        <end position="42"/>
    </location>
</feature>